<protein>
    <submittedName>
        <fullName evidence="1">Uncharacterized protein</fullName>
    </submittedName>
</protein>
<dbReference type="AlphaFoldDB" id="A0A1G4UTV5"/>
<dbReference type="STRING" id="177413.SAMN05660859_0394"/>
<organism evidence="1 2">
    <name type="scientific">Ancylobacter rudongensis</name>
    <dbReference type="NCBI Taxonomy" id="177413"/>
    <lineage>
        <taxon>Bacteria</taxon>
        <taxon>Pseudomonadati</taxon>
        <taxon>Pseudomonadota</taxon>
        <taxon>Alphaproteobacteria</taxon>
        <taxon>Hyphomicrobiales</taxon>
        <taxon>Xanthobacteraceae</taxon>
        <taxon>Ancylobacter</taxon>
    </lineage>
</organism>
<name>A0A1G4UTV5_9HYPH</name>
<evidence type="ECO:0000313" key="2">
    <source>
        <dbReference type="Proteomes" id="UP000198889"/>
    </source>
</evidence>
<keyword evidence="2" id="KW-1185">Reference proteome</keyword>
<evidence type="ECO:0000313" key="1">
    <source>
        <dbReference type="EMBL" id="SCW97048.1"/>
    </source>
</evidence>
<sequence length="84" mass="9239">MNRAGAKRGASDAAHAWVGARLHLRDLERAHWRVLEELAPIEGGAREPLKGLLRTFLSINLQPELIALKRMQAALRLNPASLPG</sequence>
<reference evidence="2" key="1">
    <citation type="submission" date="2016-10" db="EMBL/GenBank/DDBJ databases">
        <authorList>
            <person name="Varghese N."/>
            <person name="Submissions S."/>
        </authorList>
    </citation>
    <scope>NUCLEOTIDE SEQUENCE [LARGE SCALE GENOMIC DNA]</scope>
    <source>
        <strain evidence="2">CGMCC 1.1761</strain>
    </source>
</reference>
<dbReference type="Proteomes" id="UP000198889">
    <property type="component" value="Unassembled WGS sequence"/>
</dbReference>
<gene>
    <name evidence="1" type="ORF">SAMN05660859_0394</name>
</gene>
<dbReference type="EMBL" id="FMTP01000018">
    <property type="protein sequence ID" value="SCW97048.1"/>
    <property type="molecule type" value="Genomic_DNA"/>
</dbReference>
<proteinExistence type="predicted"/>
<accession>A0A1G4UTV5</accession>